<gene>
    <name evidence="1" type="ORF">RDWZM_007627</name>
</gene>
<evidence type="ECO:0000313" key="1">
    <source>
        <dbReference type="EMBL" id="KAJ6216470.1"/>
    </source>
</evidence>
<name>A0A9Q0M2U0_BLOTA</name>
<keyword evidence="2" id="KW-1185">Reference proteome</keyword>
<accession>A0A9Q0M2U0</accession>
<evidence type="ECO:0008006" key="3">
    <source>
        <dbReference type="Google" id="ProtNLM"/>
    </source>
</evidence>
<comment type="caution">
    <text evidence="1">The sequence shown here is derived from an EMBL/GenBank/DDBJ whole genome shotgun (WGS) entry which is preliminary data.</text>
</comment>
<reference evidence="1" key="1">
    <citation type="submission" date="2022-12" db="EMBL/GenBank/DDBJ databases">
        <title>Genome assemblies of Blomia tropicalis.</title>
        <authorList>
            <person name="Cui Y."/>
        </authorList>
    </citation>
    <scope>NUCLEOTIDE SEQUENCE</scope>
    <source>
        <tissue evidence="1">Adult mites</tissue>
    </source>
</reference>
<sequence length="437" mass="50274">MNTSNSRAKSGKTVKMSIETGGKMVKAVPLKSYSLTSNRSCESQSSIASVGIGVPVKPPSEDAIIRFRLIPEGTGTNELNTYDQLLFDCVIYVIFCEKHQTIALTNITDRNRAFSWFPFFPLNEVFTWHRTSQGGLAIILGQDDSSGEMEPSLATVPEYTIAWLNLQRIQMPNSRFYARVTQFVKLLTTPPSSSPCKIKCCQPTNRIRWIKLDDIVARKVDKIWGDEVVTICQDLRQDKRKFLYEWTLDNCHPPPESEHGRLLQTVEFTNQCSLQLYEAFARHLYPAWFMTEDSFRCFMLKHKLLSNSDKNINRLFKAFANGNDSISFQSFLIGMACMHPKANKQFEARAKFVYHYYDLNNRGILTDSQMSLMVNELGGDRSNETITKLRGYKCASNIRLEQFCKLFREKDIFPLGERVLRLEKSFFDIKKKRSLNT</sequence>
<evidence type="ECO:0000313" key="2">
    <source>
        <dbReference type="Proteomes" id="UP001142055"/>
    </source>
</evidence>
<dbReference type="AlphaFoldDB" id="A0A9Q0M2U0"/>
<dbReference type="InterPro" id="IPR011992">
    <property type="entry name" value="EF-hand-dom_pair"/>
</dbReference>
<dbReference type="OMA" id="WVITEND"/>
<dbReference type="SUPFAM" id="SSF47473">
    <property type="entry name" value="EF-hand"/>
    <property type="match status" value="1"/>
</dbReference>
<dbReference type="Gene3D" id="1.10.238.10">
    <property type="entry name" value="EF-hand"/>
    <property type="match status" value="1"/>
</dbReference>
<dbReference type="EMBL" id="JAPWDV010000003">
    <property type="protein sequence ID" value="KAJ6216470.1"/>
    <property type="molecule type" value="Genomic_DNA"/>
</dbReference>
<organism evidence="1 2">
    <name type="scientific">Blomia tropicalis</name>
    <name type="common">Mite</name>
    <dbReference type="NCBI Taxonomy" id="40697"/>
    <lineage>
        <taxon>Eukaryota</taxon>
        <taxon>Metazoa</taxon>
        <taxon>Ecdysozoa</taxon>
        <taxon>Arthropoda</taxon>
        <taxon>Chelicerata</taxon>
        <taxon>Arachnida</taxon>
        <taxon>Acari</taxon>
        <taxon>Acariformes</taxon>
        <taxon>Sarcoptiformes</taxon>
        <taxon>Astigmata</taxon>
        <taxon>Glycyphagoidea</taxon>
        <taxon>Echimyopodidae</taxon>
        <taxon>Blomia</taxon>
    </lineage>
</organism>
<dbReference type="Proteomes" id="UP001142055">
    <property type="component" value="Chromosome 3"/>
</dbReference>
<protein>
    <recommendedName>
        <fullName evidence="3">EF-hand domain-containing protein</fullName>
    </recommendedName>
</protein>
<proteinExistence type="predicted"/>